<dbReference type="InterPro" id="IPR052061">
    <property type="entry name" value="PTE-AB_protein"/>
</dbReference>
<comment type="caution">
    <text evidence="2">The sequence shown here is derived from an EMBL/GenBank/DDBJ whole genome shotgun (WGS) entry which is preliminary data.</text>
</comment>
<reference evidence="2" key="1">
    <citation type="submission" date="2022-10" db="EMBL/GenBank/DDBJ databases">
        <title>Culturing micro-colonial fungi from biological soil crusts in the Mojave desert and describing Neophaeococcomyces mojavensis, and introducing the new genera and species Taxawa tesnikishii.</title>
        <authorList>
            <person name="Kurbessoian T."/>
            <person name="Stajich J.E."/>
        </authorList>
    </citation>
    <scope>NUCLEOTIDE SEQUENCE</scope>
    <source>
        <strain evidence="2">TK_41</strain>
    </source>
</reference>
<dbReference type="PANTHER" id="PTHR47260">
    <property type="entry name" value="UPF0644 PROTEIN PB2B4.06"/>
    <property type="match status" value="1"/>
</dbReference>
<evidence type="ECO:0000259" key="1">
    <source>
        <dbReference type="Pfam" id="PF03061"/>
    </source>
</evidence>
<dbReference type="AlphaFoldDB" id="A0AA39CJ30"/>
<dbReference type="SUPFAM" id="SSF54637">
    <property type="entry name" value="Thioesterase/thiol ester dehydrase-isomerase"/>
    <property type="match status" value="1"/>
</dbReference>
<feature type="domain" description="Thioesterase" evidence="1">
    <location>
        <begin position="112"/>
        <end position="185"/>
    </location>
</feature>
<dbReference type="InterPro" id="IPR029069">
    <property type="entry name" value="HotDog_dom_sf"/>
</dbReference>
<dbReference type="EMBL" id="JAPDRK010000007">
    <property type="protein sequence ID" value="KAJ9610829.1"/>
    <property type="molecule type" value="Genomic_DNA"/>
</dbReference>
<organism evidence="2 3">
    <name type="scientific">Cladophialophora chaetospira</name>
    <dbReference type="NCBI Taxonomy" id="386627"/>
    <lineage>
        <taxon>Eukaryota</taxon>
        <taxon>Fungi</taxon>
        <taxon>Dikarya</taxon>
        <taxon>Ascomycota</taxon>
        <taxon>Pezizomycotina</taxon>
        <taxon>Eurotiomycetes</taxon>
        <taxon>Chaetothyriomycetidae</taxon>
        <taxon>Chaetothyriales</taxon>
        <taxon>Herpotrichiellaceae</taxon>
        <taxon>Cladophialophora</taxon>
    </lineage>
</organism>
<proteinExistence type="predicted"/>
<accession>A0AA39CJ30</accession>
<dbReference type="PANTHER" id="PTHR47260:SF1">
    <property type="entry name" value="UPF0644 PROTEIN PB2B4.06"/>
    <property type="match status" value="1"/>
</dbReference>
<name>A0AA39CJ30_9EURO</name>
<sequence length="209" mass="23067">MAEVLNVVNEPMQAEKTYLEGDPIYEPENILLNAVEQSSTIKAFHHFASPYTVQTTRVLLKFPPHRLADQMTRASLSGPQKIACDPWIQCCDEIGALVASYYLGSKLAGHAGRIHGGLLMTLLDECMGRACFPRFAARTAVTAKIDVSFKKPVLVNSVIFVKAWTENVEGRKAWVKAEILSSEDETQPCAEASALFIEPRNAAEMDILI</sequence>
<protein>
    <recommendedName>
        <fullName evidence="1">Thioesterase domain-containing protein</fullName>
    </recommendedName>
</protein>
<keyword evidence="3" id="KW-1185">Reference proteome</keyword>
<dbReference type="Gene3D" id="3.10.129.10">
    <property type="entry name" value="Hotdog Thioesterase"/>
    <property type="match status" value="1"/>
</dbReference>
<evidence type="ECO:0000313" key="3">
    <source>
        <dbReference type="Proteomes" id="UP001172673"/>
    </source>
</evidence>
<dbReference type="CDD" id="cd03443">
    <property type="entry name" value="PaaI_thioesterase"/>
    <property type="match status" value="1"/>
</dbReference>
<dbReference type="Pfam" id="PF03061">
    <property type="entry name" value="4HBT"/>
    <property type="match status" value="1"/>
</dbReference>
<gene>
    <name evidence="2" type="ORF">H2200_005606</name>
</gene>
<evidence type="ECO:0000313" key="2">
    <source>
        <dbReference type="EMBL" id="KAJ9610829.1"/>
    </source>
</evidence>
<dbReference type="InterPro" id="IPR006683">
    <property type="entry name" value="Thioestr_dom"/>
</dbReference>
<dbReference type="Proteomes" id="UP001172673">
    <property type="component" value="Unassembled WGS sequence"/>
</dbReference>